<sequence>MQARGFNGGPAVPLVRIEEMYESESEVSERQSAPGPPDGRESGREGCYTLLRSYEDLQVQDLQAKEAEIRELRHVIAMKDHIIRSLGEEIGSAEVAAQVISMKDHVIRTLQEELEETKHSFWECSGAMVEQAAMFTALPVAESTAYIPVPGNLLDQRIADFSNGRRNLVMFTRLKEEGFYLFGRMLVQCFTSNRARHYQAGVLVQELDSEEVYDIEDFMERFERFEHQQLEQHFLAAAQGTTTGMEPVTRLNHGP</sequence>
<dbReference type="AlphaFoldDB" id="A0A812LGZ3"/>
<name>A0A812LGZ3_9DINO</name>
<gene>
    <name evidence="2" type="ORF">SNAT2548_LOCUS11832</name>
</gene>
<feature type="region of interest" description="Disordered" evidence="1">
    <location>
        <begin position="22"/>
        <end position="45"/>
    </location>
</feature>
<comment type="caution">
    <text evidence="2">The sequence shown here is derived from an EMBL/GenBank/DDBJ whole genome shotgun (WGS) entry which is preliminary data.</text>
</comment>
<evidence type="ECO:0000256" key="1">
    <source>
        <dbReference type="SAM" id="MobiDB-lite"/>
    </source>
</evidence>
<organism evidence="2 3">
    <name type="scientific">Symbiodinium natans</name>
    <dbReference type="NCBI Taxonomy" id="878477"/>
    <lineage>
        <taxon>Eukaryota</taxon>
        <taxon>Sar</taxon>
        <taxon>Alveolata</taxon>
        <taxon>Dinophyceae</taxon>
        <taxon>Suessiales</taxon>
        <taxon>Symbiodiniaceae</taxon>
        <taxon>Symbiodinium</taxon>
    </lineage>
</organism>
<dbReference type="EMBL" id="CAJNDS010001112">
    <property type="protein sequence ID" value="CAE7247363.1"/>
    <property type="molecule type" value="Genomic_DNA"/>
</dbReference>
<accession>A0A812LGZ3</accession>
<keyword evidence="3" id="KW-1185">Reference proteome</keyword>
<proteinExistence type="predicted"/>
<evidence type="ECO:0000313" key="3">
    <source>
        <dbReference type="Proteomes" id="UP000604046"/>
    </source>
</evidence>
<protein>
    <submittedName>
        <fullName evidence="2">Uncharacterized protein</fullName>
    </submittedName>
</protein>
<dbReference type="OrthoDB" id="418818at2759"/>
<dbReference type="Proteomes" id="UP000604046">
    <property type="component" value="Unassembled WGS sequence"/>
</dbReference>
<reference evidence="2" key="1">
    <citation type="submission" date="2021-02" db="EMBL/GenBank/DDBJ databases">
        <authorList>
            <person name="Dougan E. K."/>
            <person name="Rhodes N."/>
            <person name="Thang M."/>
            <person name="Chan C."/>
        </authorList>
    </citation>
    <scope>NUCLEOTIDE SEQUENCE</scope>
</reference>
<evidence type="ECO:0000313" key="2">
    <source>
        <dbReference type="EMBL" id="CAE7247363.1"/>
    </source>
</evidence>